<evidence type="ECO:0000256" key="7">
    <source>
        <dbReference type="HAMAP-Rule" id="MF_00109"/>
    </source>
</evidence>
<keyword evidence="7" id="KW-0460">Magnesium</keyword>
<dbReference type="eggNOG" id="COG0703">
    <property type="taxonomic scope" value="Bacteria"/>
</dbReference>
<dbReference type="EC" id="2.7.1.71" evidence="7"/>
<keyword evidence="7" id="KW-0963">Cytoplasm</keyword>
<dbReference type="OrthoDB" id="9800332at2"/>
<dbReference type="GO" id="GO:0005829">
    <property type="term" value="C:cytosol"/>
    <property type="evidence" value="ECO:0007669"/>
    <property type="project" value="TreeGrafter"/>
</dbReference>
<feature type="binding site" evidence="7">
    <location>
        <position position="136"/>
    </location>
    <ligand>
        <name>ATP</name>
        <dbReference type="ChEBI" id="CHEBI:30616"/>
    </ligand>
</feature>
<feature type="binding site" evidence="7">
    <location>
        <position position="52"/>
    </location>
    <ligand>
        <name>substrate</name>
    </ligand>
</feature>
<evidence type="ECO:0000313" key="8">
    <source>
        <dbReference type="EMBL" id="KCZ88634.1"/>
    </source>
</evidence>
<evidence type="ECO:0000256" key="4">
    <source>
        <dbReference type="ARBA" id="ARBA00022777"/>
    </source>
</evidence>
<feature type="binding site" evidence="7">
    <location>
        <position position="76"/>
    </location>
    <ligand>
        <name>substrate</name>
    </ligand>
</feature>
<comment type="pathway">
    <text evidence="7">Metabolic intermediate biosynthesis; chorismate biosynthesis; chorismate from D-erythrose 4-phosphate and phosphoenolpyruvate: step 5/7.</text>
</comment>
<dbReference type="GO" id="GO:0005524">
    <property type="term" value="F:ATP binding"/>
    <property type="evidence" value="ECO:0007669"/>
    <property type="project" value="UniProtKB-UniRule"/>
</dbReference>
<keyword evidence="2 7" id="KW-0808">Transferase</keyword>
<dbReference type="NCBIfam" id="NF010552">
    <property type="entry name" value="PRK13946.1"/>
    <property type="match status" value="1"/>
</dbReference>
<proteinExistence type="inferred from homology"/>
<evidence type="ECO:0000256" key="3">
    <source>
        <dbReference type="ARBA" id="ARBA00022741"/>
    </source>
</evidence>
<evidence type="ECO:0000313" key="9">
    <source>
        <dbReference type="Proteomes" id="UP000024816"/>
    </source>
</evidence>
<comment type="subcellular location">
    <subcellularLocation>
        <location evidence="7">Cytoplasm</location>
    </subcellularLocation>
</comment>
<gene>
    <name evidence="7" type="primary">aroK</name>
    <name evidence="8" type="ORF">HJA_09704</name>
</gene>
<evidence type="ECO:0000256" key="5">
    <source>
        <dbReference type="ARBA" id="ARBA00022840"/>
    </source>
</evidence>
<keyword evidence="9" id="KW-1185">Reference proteome</keyword>
<evidence type="ECO:0000256" key="6">
    <source>
        <dbReference type="ARBA" id="ARBA00023141"/>
    </source>
</evidence>
<dbReference type="GO" id="GO:0008652">
    <property type="term" value="P:amino acid biosynthetic process"/>
    <property type="evidence" value="ECO:0007669"/>
    <property type="project" value="UniProtKB-KW"/>
</dbReference>
<dbReference type="InterPro" id="IPR031322">
    <property type="entry name" value="Shikimate/glucono_kinase"/>
</dbReference>
<keyword evidence="1 7" id="KW-0028">Amino-acid biosynthesis</keyword>
<evidence type="ECO:0000256" key="2">
    <source>
        <dbReference type="ARBA" id="ARBA00022679"/>
    </source>
</evidence>
<dbReference type="EMBL" id="ARYJ01000005">
    <property type="protein sequence ID" value="KCZ88634.1"/>
    <property type="molecule type" value="Genomic_DNA"/>
</dbReference>
<keyword evidence="3 7" id="KW-0547">Nucleotide-binding</keyword>
<comment type="caution">
    <text evidence="8">The sequence shown here is derived from an EMBL/GenBank/DDBJ whole genome shotgun (WGS) entry which is preliminary data.</text>
</comment>
<comment type="catalytic activity">
    <reaction evidence="7">
        <text>shikimate + ATP = 3-phosphoshikimate + ADP + H(+)</text>
        <dbReference type="Rhea" id="RHEA:13121"/>
        <dbReference type="ChEBI" id="CHEBI:15378"/>
        <dbReference type="ChEBI" id="CHEBI:30616"/>
        <dbReference type="ChEBI" id="CHEBI:36208"/>
        <dbReference type="ChEBI" id="CHEBI:145989"/>
        <dbReference type="ChEBI" id="CHEBI:456216"/>
        <dbReference type="EC" id="2.7.1.71"/>
    </reaction>
</comment>
<feature type="binding site" evidence="7">
    <location>
        <position position="34"/>
    </location>
    <ligand>
        <name>Mg(2+)</name>
        <dbReference type="ChEBI" id="CHEBI:18420"/>
    </ligand>
</feature>
<dbReference type="InterPro" id="IPR000623">
    <property type="entry name" value="Shikimate_kinase/TSH1"/>
</dbReference>
<protein>
    <recommendedName>
        <fullName evidence="7">Shikimate kinase</fullName>
        <shortName evidence="7">SK</shortName>
        <ecNumber evidence="7">2.7.1.71</ecNumber>
    </recommendedName>
</protein>
<sequence>MPSDSDSPAQQKPAALPYESRTIALVGLMGAGKSTVGRRLAEKLGRPFYDSDSEIEKAAGLSISDIFALHGEADFRRGEQQVLKRLLAMPPHVLATGGGAYLNEETRALMREHAITVWLNADLETLWKRVQKRDTRPLLQRDDAKSVLTNLLAEREPIYSQADLVVRSKDGPHTNTVNAILKALKTWKPQ</sequence>
<dbReference type="Gene3D" id="3.40.50.300">
    <property type="entry name" value="P-loop containing nucleotide triphosphate hydrolases"/>
    <property type="match status" value="1"/>
</dbReference>
<dbReference type="STRING" id="1280952.HJA_09704"/>
<dbReference type="Pfam" id="PF01202">
    <property type="entry name" value="SKI"/>
    <property type="match status" value="1"/>
</dbReference>
<dbReference type="Proteomes" id="UP000024816">
    <property type="component" value="Unassembled WGS sequence"/>
</dbReference>
<feature type="binding site" evidence="7">
    <location>
        <begin position="30"/>
        <end position="35"/>
    </location>
    <ligand>
        <name>ATP</name>
        <dbReference type="ChEBI" id="CHEBI:30616"/>
    </ligand>
</feature>
<comment type="caution">
    <text evidence="7">Lacks conserved residue(s) required for the propagation of feature annotation.</text>
</comment>
<keyword evidence="6 7" id="KW-0057">Aromatic amino acid biosynthesis</keyword>
<dbReference type="UniPathway" id="UPA00053">
    <property type="reaction ID" value="UER00088"/>
</dbReference>
<dbReference type="GO" id="GO:0000287">
    <property type="term" value="F:magnesium ion binding"/>
    <property type="evidence" value="ECO:0007669"/>
    <property type="project" value="UniProtKB-UniRule"/>
</dbReference>
<keyword evidence="7" id="KW-0479">Metal-binding</keyword>
<comment type="subunit">
    <text evidence="7">Monomer.</text>
</comment>
<dbReference type="CDD" id="cd00464">
    <property type="entry name" value="SK"/>
    <property type="match status" value="1"/>
</dbReference>
<keyword evidence="4 7" id="KW-0418">Kinase</keyword>
<dbReference type="PATRIC" id="fig|1280952.3.peg.1937"/>
<dbReference type="GO" id="GO:0004765">
    <property type="term" value="F:shikimate kinase activity"/>
    <property type="evidence" value="ECO:0007669"/>
    <property type="project" value="UniProtKB-UniRule"/>
</dbReference>
<dbReference type="GO" id="GO:0009423">
    <property type="term" value="P:chorismate biosynthetic process"/>
    <property type="evidence" value="ECO:0007669"/>
    <property type="project" value="UniProtKB-UniRule"/>
</dbReference>
<dbReference type="PRINTS" id="PR01100">
    <property type="entry name" value="SHIKIMTKNASE"/>
</dbReference>
<organism evidence="8 9">
    <name type="scientific">Hyphomonas jannaschiana VP2</name>
    <dbReference type="NCBI Taxonomy" id="1280952"/>
    <lineage>
        <taxon>Bacteria</taxon>
        <taxon>Pseudomonadati</taxon>
        <taxon>Pseudomonadota</taxon>
        <taxon>Alphaproteobacteria</taxon>
        <taxon>Hyphomonadales</taxon>
        <taxon>Hyphomonadaceae</taxon>
        <taxon>Hyphomonas</taxon>
    </lineage>
</organism>
<dbReference type="AlphaFoldDB" id="A0A059FDD0"/>
<name>A0A059FDD0_9PROT</name>
<reference evidence="8 9" key="1">
    <citation type="journal article" date="2014" name="Antonie Van Leeuwenhoek">
        <title>Hyphomonas beringensis sp. nov. and Hyphomonas chukchiensis sp. nov., isolated from surface seawater of the Bering Sea and Chukchi Sea.</title>
        <authorList>
            <person name="Li C."/>
            <person name="Lai Q."/>
            <person name="Li G."/>
            <person name="Dong C."/>
            <person name="Wang J."/>
            <person name="Liao Y."/>
            <person name="Shao Z."/>
        </authorList>
    </citation>
    <scope>NUCLEOTIDE SEQUENCE [LARGE SCALE GENOMIC DNA]</scope>
    <source>
        <strain evidence="8 9">VP2</strain>
    </source>
</reference>
<feature type="binding site" evidence="7">
    <location>
        <position position="98"/>
    </location>
    <ligand>
        <name>substrate</name>
    </ligand>
</feature>
<comment type="similarity">
    <text evidence="7">Belongs to the shikimate kinase family.</text>
</comment>
<dbReference type="SUPFAM" id="SSF52540">
    <property type="entry name" value="P-loop containing nucleoside triphosphate hydrolases"/>
    <property type="match status" value="1"/>
</dbReference>
<dbReference type="InterPro" id="IPR027417">
    <property type="entry name" value="P-loop_NTPase"/>
</dbReference>
<comment type="cofactor">
    <cofactor evidence="7">
        <name>Mg(2+)</name>
        <dbReference type="ChEBI" id="CHEBI:18420"/>
    </cofactor>
    <text evidence="7">Binds 1 Mg(2+) ion per subunit.</text>
</comment>
<dbReference type="HAMAP" id="MF_00109">
    <property type="entry name" value="Shikimate_kinase"/>
    <property type="match status" value="1"/>
</dbReference>
<dbReference type="RefSeq" id="WP_035581473.1">
    <property type="nucleotide sequence ID" value="NZ_ARYJ01000005.1"/>
</dbReference>
<keyword evidence="5 7" id="KW-0067">ATP-binding</keyword>
<dbReference type="PANTHER" id="PTHR21087">
    <property type="entry name" value="SHIKIMATE KINASE"/>
    <property type="match status" value="1"/>
</dbReference>
<accession>A0A059FDD0</accession>
<dbReference type="PANTHER" id="PTHR21087:SF16">
    <property type="entry name" value="SHIKIMATE KINASE 1, CHLOROPLASTIC"/>
    <property type="match status" value="1"/>
</dbReference>
<dbReference type="GO" id="GO:0009073">
    <property type="term" value="P:aromatic amino acid family biosynthetic process"/>
    <property type="evidence" value="ECO:0007669"/>
    <property type="project" value="UniProtKB-KW"/>
</dbReference>
<comment type="function">
    <text evidence="7">Catalyzes the specific phosphorylation of the 3-hydroxyl group of shikimic acid using ATP as a cosubstrate.</text>
</comment>
<evidence type="ECO:0000256" key="1">
    <source>
        <dbReference type="ARBA" id="ARBA00022605"/>
    </source>
</evidence>
<feature type="binding site" evidence="7">
    <location>
        <position position="155"/>
    </location>
    <ligand>
        <name>substrate</name>
    </ligand>
</feature>